<evidence type="ECO:0000256" key="1">
    <source>
        <dbReference type="ARBA" id="ARBA00023125"/>
    </source>
</evidence>
<protein>
    <submittedName>
        <fullName evidence="4">MerR family transcriptional regulator</fullName>
    </submittedName>
</protein>
<dbReference type="InterPro" id="IPR009061">
    <property type="entry name" value="DNA-bd_dom_put_sf"/>
</dbReference>
<evidence type="ECO:0000256" key="2">
    <source>
        <dbReference type="SAM" id="MobiDB-lite"/>
    </source>
</evidence>
<dbReference type="CDD" id="cd01104">
    <property type="entry name" value="HTH_MlrA-CarA"/>
    <property type="match status" value="1"/>
</dbReference>
<feature type="region of interest" description="Disordered" evidence="2">
    <location>
        <begin position="1"/>
        <end position="22"/>
    </location>
</feature>
<keyword evidence="1" id="KW-0238">DNA-binding</keyword>
<dbReference type="EMBL" id="JBHTCG010000057">
    <property type="protein sequence ID" value="MFC7388262.1"/>
    <property type="molecule type" value="Genomic_DNA"/>
</dbReference>
<organism evidence="4 5">
    <name type="scientific">Sphaerisporangium rhizosphaerae</name>
    <dbReference type="NCBI Taxonomy" id="2269375"/>
    <lineage>
        <taxon>Bacteria</taxon>
        <taxon>Bacillati</taxon>
        <taxon>Actinomycetota</taxon>
        <taxon>Actinomycetes</taxon>
        <taxon>Streptosporangiales</taxon>
        <taxon>Streptosporangiaceae</taxon>
        <taxon>Sphaerisporangium</taxon>
    </lineage>
</organism>
<feature type="region of interest" description="Disordered" evidence="2">
    <location>
        <begin position="82"/>
        <end position="161"/>
    </location>
</feature>
<reference evidence="5" key="1">
    <citation type="journal article" date="2019" name="Int. J. Syst. Evol. Microbiol.">
        <title>The Global Catalogue of Microorganisms (GCM) 10K type strain sequencing project: providing services to taxonomists for standard genome sequencing and annotation.</title>
        <authorList>
            <consortium name="The Broad Institute Genomics Platform"/>
            <consortium name="The Broad Institute Genome Sequencing Center for Infectious Disease"/>
            <person name="Wu L."/>
            <person name="Ma J."/>
        </authorList>
    </citation>
    <scope>NUCLEOTIDE SEQUENCE [LARGE SCALE GENOMIC DNA]</scope>
    <source>
        <strain evidence="5">CECT 7649</strain>
    </source>
</reference>
<accession>A0ABW2PFI4</accession>
<dbReference type="Pfam" id="PF13411">
    <property type="entry name" value="MerR_1"/>
    <property type="match status" value="1"/>
</dbReference>
<dbReference type="SUPFAM" id="SSF46955">
    <property type="entry name" value="Putative DNA-binding domain"/>
    <property type="match status" value="1"/>
</dbReference>
<dbReference type="InterPro" id="IPR047057">
    <property type="entry name" value="MerR_fam"/>
</dbReference>
<proteinExistence type="predicted"/>
<dbReference type="Gene3D" id="3.40.50.280">
    <property type="entry name" value="Cobalamin-binding domain"/>
    <property type="match status" value="1"/>
</dbReference>
<feature type="domain" description="HTH merR-type" evidence="3">
    <location>
        <begin position="20"/>
        <end position="90"/>
    </location>
</feature>
<feature type="compositionally biased region" description="Gly residues" evidence="2">
    <location>
        <begin position="8"/>
        <end position="22"/>
    </location>
</feature>
<dbReference type="PROSITE" id="PS50937">
    <property type="entry name" value="HTH_MERR_2"/>
    <property type="match status" value="1"/>
</dbReference>
<name>A0ABW2PFI4_9ACTN</name>
<keyword evidence="5" id="KW-1185">Reference proteome</keyword>
<comment type="caution">
    <text evidence="4">The sequence shown here is derived from an EMBL/GenBank/DDBJ whole genome shotgun (WGS) entry which is preliminary data.</text>
</comment>
<dbReference type="PANTHER" id="PTHR30204">
    <property type="entry name" value="REDOX-CYCLING DRUG-SENSING TRANSCRIPTIONAL ACTIVATOR SOXR"/>
    <property type="match status" value="1"/>
</dbReference>
<evidence type="ECO:0000313" key="5">
    <source>
        <dbReference type="Proteomes" id="UP001596496"/>
    </source>
</evidence>
<dbReference type="SMART" id="SM00422">
    <property type="entry name" value="HTH_MERR"/>
    <property type="match status" value="1"/>
</dbReference>
<dbReference type="RefSeq" id="WP_380832331.1">
    <property type="nucleotide sequence ID" value="NZ_JBHTCG010000057.1"/>
</dbReference>
<evidence type="ECO:0000259" key="3">
    <source>
        <dbReference type="PROSITE" id="PS50937"/>
    </source>
</evidence>
<gene>
    <name evidence="4" type="ORF">ACFQSB_39060</name>
</gene>
<dbReference type="PANTHER" id="PTHR30204:SF97">
    <property type="entry name" value="MERR FAMILY REGULATORY PROTEIN"/>
    <property type="match status" value="1"/>
</dbReference>
<dbReference type="InterPro" id="IPR000551">
    <property type="entry name" value="MerR-type_HTH_dom"/>
</dbReference>
<dbReference type="Gene3D" id="1.10.1660.10">
    <property type="match status" value="1"/>
</dbReference>
<evidence type="ECO:0000313" key="4">
    <source>
        <dbReference type="EMBL" id="MFC7388262.1"/>
    </source>
</evidence>
<sequence>MGHDGAAQDGGGPPAGDEPGYGIGAVARRLGVPVPTLRTWNLRYGIGPSRRSPGGHRRYDEADLRRLEEMNRLIHAGVAPADAAGHALRHRPPPGPVAPAAPATGPVPSPERTPAGESGHPAAGAPGTAGGVPGRTAIGEPGHARGEGARSPATPGRPPSAAALARAALALDVRTVDGRLEAALRDRGVAWTWERLVRPAFAVIVGRQEETGAGVEVEHMFSERLLDALAARAREAPAPAYPRPVLLACAEEEQHSLPVYALAAALGELAVETRVLGPRTPYAALEAAMRRLGPSVVFVWSHRRETGDAVPLAALPRLRPASRVVVGGPGWADVLPPGTARVSTLPEAITAVMGLLR</sequence>
<dbReference type="Proteomes" id="UP001596496">
    <property type="component" value="Unassembled WGS sequence"/>
</dbReference>
<feature type="compositionally biased region" description="Pro residues" evidence="2">
    <location>
        <begin position="93"/>
        <end position="111"/>
    </location>
</feature>